<dbReference type="GO" id="GO:0006629">
    <property type="term" value="P:lipid metabolic process"/>
    <property type="evidence" value="ECO:0007669"/>
    <property type="project" value="TreeGrafter"/>
</dbReference>
<name>A0A6J4MTR2_9ACTN</name>
<evidence type="ECO:0000256" key="1">
    <source>
        <dbReference type="PIRSR" id="PIRSR637460-1"/>
    </source>
</evidence>
<dbReference type="PANTHER" id="PTHR37981">
    <property type="entry name" value="LIPASE 2"/>
    <property type="match status" value="1"/>
</dbReference>
<feature type="active site" evidence="1">
    <location>
        <position position="349"/>
    </location>
</feature>
<dbReference type="PANTHER" id="PTHR37981:SF1">
    <property type="entry name" value="SGNH HYDROLASE-TYPE ESTERASE DOMAIN-CONTAINING PROTEIN"/>
    <property type="match status" value="1"/>
</dbReference>
<dbReference type="SUPFAM" id="SSF52266">
    <property type="entry name" value="SGNH hydrolase"/>
    <property type="match status" value="1"/>
</dbReference>
<evidence type="ECO:0008006" key="5">
    <source>
        <dbReference type="Google" id="ProtNLM"/>
    </source>
</evidence>
<feature type="disulfide bond" evidence="2">
    <location>
        <begin position="71"/>
        <end position="100"/>
    </location>
</feature>
<evidence type="ECO:0000256" key="3">
    <source>
        <dbReference type="SAM" id="SignalP"/>
    </source>
</evidence>
<dbReference type="InterPro" id="IPR037460">
    <property type="entry name" value="SEST-like"/>
</dbReference>
<sequence length="474" mass="50576">MPSRPARPALLATAGALLASALLPLGTGTADAAPAAADDVLDILVLGDSYSAGNGATDDSGAAQTYGPAGCLRSKVNWGEKYAAALRAGGQQVRLVNHACSGGVTADVTNPRRMDTANKVEPTPAGVTTPAQAEAGLAQRDPCNTRAFPTEEFWTYRATSVTPALTTYECTRHLRPQADFVTPDVDLVLFTLGGNDAGFASIVQNCFVPLTRTSSGCKARVDAARALLPTIQERGLAAIAGLRAHGLRDDAKLVQLGYPYLQVDNDFTLSDPPGYPAGDQVRALVDEGNAAIAAIVPRANAGHPGQMTFLAGVPQKFAGHEPDASTPMGNPARWINQIGDGNAIEVFYHPNRLGHTAYADLLLTRGTFGATPGSEAVRARLRVRLDPDRVQVGDRVRLRVAVRLSDGSRPRGTVVVRDVTHDRKVLTRKLRRSDRGTKRLVIRPRRAGATELRIVYRDKAARVVRVTKRVRVVR</sequence>
<dbReference type="InterPro" id="IPR036514">
    <property type="entry name" value="SGNH_hydro_sf"/>
</dbReference>
<dbReference type="GO" id="GO:0016788">
    <property type="term" value="F:hydrolase activity, acting on ester bonds"/>
    <property type="evidence" value="ECO:0007669"/>
    <property type="project" value="InterPro"/>
</dbReference>
<organism evidence="4">
    <name type="scientific">uncultured Nocardioides sp</name>
    <dbReference type="NCBI Taxonomy" id="198441"/>
    <lineage>
        <taxon>Bacteria</taxon>
        <taxon>Bacillati</taxon>
        <taxon>Actinomycetota</taxon>
        <taxon>Actinomycetes</taxon>
        <taxon>Propionibacteriales</taxon>
        <taxon>Nocardioidaceae</taxon>
        <taxon>Nocardioides</taxon>
        <taxon>environmental samples</taxon>
    </lineage>
</organism>
<reference evidence="4" key="1">
    <citation type="submission" date="2020-02" db="EMBL/GenBank/DDBJ databases">
        <authorList>
            <person name="Meier V. D."/>
        </authorList>
    </citation>
    <scope>NUCLEOTIDE SEQUENCE</scope>
    <source>
        <strain evidence="4">AVDCRST_MAG32</strain>
    </source>
</reference>
<dbReference type="EMBL" id="CADCUM010000003">
    <property type="protein sequence ID" value="CAA9366541.1"/>
    <property type="molecule type" value="Genomic_DNA"/>
</dbReference>
<dbReference type="Gene3D" id="3.40.50.1110">
    <property type="entry name" value="SGNH hydrolase"/>
    <property type="match status" value="1"/>
</dbReference>
<feature type="chain" id="PRO_5026715633" description="SGNH hydrolase-type esterase domain-containing protein" evidence="3">
    <location>
        <begin position="33"/>
        <end position="474"/>
    </location>
</feature>
<feature type="signal peptide" evidence="3">
    <location>
        <begin position="1"/>
        <end position="32"/>
    </location>
</feature>
<evidence type="ECO:0000256" key="2">
    <source>
        <dbReference type="PIRSR" id="PIRSR637460-2"/>
    </source>
</evidence>
<feature type="disulfide bond" evidence="2">
    <location>
        <begin position="206"/>
        <end position="217"/>
    </location>
</feature>
<dbReference type="AlphaFoldDB" id="A0A6J4MTR2"/>
<protein>
    <recommendedName>
        <fullName evidence="5">SGNH hydrolase-type esterase domain-containing protein</fullName>
    </recommendedName>
</protein>
<proteinExistence type="predicted"/>
<accession>A0A6J4MTR2</accession>
<keyword evidence="2" id="KW-1015">Disulfide bond</keyword>
<keyword evidence="3" id="KW-0732">Signal</keyword>
<feature type="active site" description="Nucleophile" evidence="1">
    <location>
        <position position="49"/>
    </location>
</feature>
<gene>
    <name evidence="4" type="ORF">AVDCRST_MAG32-103</name>
</gene>
<evidence type="ECO:0000313" key="4">
    <source>
        <dbReference type="EMBL" id="CAA9366541.1"/>
    </source>
</evidence>